<dbReference type="Pfam" id="PF00300">
    <property type="entry name" value="His_Phos_1"/>
    <property type="match status" value="1"/>
</dbReference>
<dbReference type="InterPro" id="IPR029033">
    <property type="entry name" value="His_PPase_superfam"/>
</dbReference>
<organism evidence="1 2">
    <name type="scientific">Motilibacter deserti</name>
    <dbReference type="NCBI Taxonomy" id="2714956"/>
    <lineage>
        <taxon>Bacteria</taxon>
        <taxon>Bacillati</taxon>
        <taxon>Actinomycetota</taxon>
        <taxon>Actinomycetes</taxon>
        <taxon>Motilibacterales</taxon>
        <taxon>Motilibacteraceae</taxon>
        <taxon>Motilibacter</taxon>
    </lineage>
</organism>
<name>A0ABX0GWX0_9ACTN</name>
<comment type="caution">
    <text evidence="1">The sequence shown here is derived from an EMBL/GenBank/DDBJ whole genome shotgun (WGS) entry which is preliminary data.</text>
</comment>
<dbReference type="InterPro" id="IPR013078">
    <property type="entry name" value="His_Pase_superF_clade-1"/>
</dbReference>
<dbReference type="SMART" id="SM00855">
    <property type="entry name" value="PGAM"/>
    <property type="match status" value="1"/>
</dbReference>
<dbReference type="SUPFAM" id="SSF53254">
    <property type="entry name" value="Phosphoglycerate mutase-like"/>
    <property type="match status" value="1"/>
</dbReference>
<keyword evidence="2" id="KW-1185">Reference proteome</keyword>
<dbReference type="PANTHER" id="PTHR47623:SF1">
    <property type="entry name" value="OS09G0287300 PROTEIN"/>
    <property type="match status" value="1"/>
</dbReference>
<proteinExistence type="predicted"/>
<sequence length="161" mass="17120">MPTLVVVRHAKADSPIATDDFARPLLPRGREDAKAAGRWLHETVGKPGLIVTSPARRTAETVEGLIAVHGDDVPSIVYEESLYEASLGDMLRLVRGLDDDADLTFVVGHNPSVSELVSELTGQPAQLRTAGIAVIEVPSAWADTPSFSCRLVTAATPRAEG</sequence>
<gene>
    <name evidence="1" type="ORF">G9H71_09945</name>
</gene>
<evidence type="ECO:0000313" key="1">
    <source>
        <dbReference type="EMBL" id="NHC14102.1"/>
    </source>
</evidence>
<dbReference type="EMBL" id="JAANNP010000004">
    <property type="protein sequence ID" value="NHC14102.1"/>
    <property type="molecule type" value="Genomic_DNA"/>
</dbReference>
<accession>A0ABX0GWX0</accession>
<dbReference type="Gene3D" id="3.40.50.1240">
    <property type="entry name" value="Phosphoglycerate mutase-like"/>
    <property type="match status" value="1"/>
</dbReference>
<dbReference type="CDD" id="cd07067">
    <property type="entry name" value="HP_PGM_like"/>
    <property type="match status" value="1"/>
</dbReference>
<evidence type="ECO:0000313" key="2">
    <source>
        <dbReference type="Proteomes" id="UP000800981"/>
    </source>
</evidence>
<dbReference type="Proteomes" id="UP000800981">
    <property type="component" value="Unassembled WGS sequence"/>
</dbReference>
<reference evidence="1 2" key="1">
    <citation type="submission" date="2020-03" db="EMBL/GenBank/DDBJ databases">
        <title>Two novel Motilibacter sp.</title>
        <authorList>
            <person name="Liu S."/>
        </authorList>
    </citation>
    <scope>NUCLEOTIDE SEQUENCE [LARGE SCALE GENOMIC DNA]</scope>
    <source>
        <strain evidence="1 2">E257</strain>
    </source>
</reference>
<dbReference type="RefSeq" id="WP_166281300.1">
    <property type="nucleotide sequence ID" value="NZ_JAANNP010000004.1"/>
</dbReference>
<dbReference type="PANTHER" id="PTHR47623">
    <property type="entry name" value="OS09G0287300 PROTEIN"/>
    <property type="match status" value="1"/>
</dbReference>
<protein>
    <submittedName>
        <fullName evidence="1">Histidine phosphatase family protein</fullName>
    </submittedName>
</protein>